<evidence type="ECO:0000313" key="17">
    <source>
        <dbReference type="Proteomes" id="UP000029614"/>
    </source>
</evidence>
<reference evidence="16 17" key="1">
    <citation type="submission" date="2014-07" db="EMBL/GenBank/DDBJ databases">
        <authorList>
            <person name="McCorrison J."/>
            <person name="Sanka R."/>
            <person name="Torralba M."/>
            <person name="Gillis M."/>
            <person name="Haft D.H."/>
            <person name="Methe B."/>
            <person name="Sutton G."/>
            <person name="Nelson K.E."/>
        </authorList>
    </citation>
    <scope>NUCLEOTIDE SEQUENCE [LARGE SCALE GENOMIC DNA]</scope>
    <source>
        <strain evidence="16 17">DNF00058</strain>
    </source>
</reference>
<evidence type="ECO:0000256" key="7">
    <source>
        <dbReference type="ARBA" id="ARBA00023004"/>
    </source>
</evidence>
<dbReference type="Gene3D" id="2.40.170.20">
    <property type="entry name" value="TonB-dependent receptor, beta-barrel domain"/>
    <property type="match status" value="1"/>
</dbReference>
<accession>A0A096D559</accession>
<dbReference type="InterPro" id="IPR036942">
    <property type="entry name" value="Beta-barrel_TonB_sf"/>
</dbReference>
<evidence type="ECO:0000256" key="9">
    <source>
        <dbReference type="ARBA" id="ARBA00023077"/>
    </source>
</evidence>
<keyword evidence="3 12" id="KW-1134">Transmembrane beta strand</keyword>
<dbReference type="Pfam" id="PF07715">
    <property type="entry name" value="Plug"/>
    <property type="match status" value="1"/>
</dbReference>
<dbReference type="PROSITE" id="PS52016">
    <property type="entry name" value="TONB_DEPENDENT_REC_3"/>
    <property type="match status" value="1"/>
</dbReference>
<name>A0A096D559_9BACT</name>
<keyword evidence="17" id="KW-1185">Reference proteome</keyword>
<dbReference type="EMBL" id="JRNU01000009">
    <property type="protein sequence ID" value="KGF52669.1"/>
    <property type="molecule type" value="Genomic_DNA"/>
</dbReference>
<organism evidence="16 17">
    <name type="scientific">Prevotella amnii DNF00058</name>
    <dbReference type="NCBI Taxonomy" id="1401066"/>
    <lineage>
        <taxon>Bacteria</taxon>
        <taxon>Pseudomonadati</taxon>
        <taxon>Bacteroidota</taxon>
        <taxon>Bacteroidia</taxon>
        <taxon>Bacteroidales</taxon>
        <taxon>Prevotellaceae</taxon>
        <taxon>Prevotella</taxon>
    </lineage>
</organism>
<keyword evidence="11 12" id="KW-0998">Cell outer membrane</keyword>
<gene>
    <name evidence="16" type="ORF">HMPREF9302_02775</name>
</gene>
<comment type="subcellular location">
    <subcellularLocation>
        <location evidence="1 12">Cell outer membrane</location>
        <topology evidence="1 12">Multi-pass membrane protein</topology>
    </subcellularLocation>
</comment>
<dbReference type="GO" id="GO:0015344">
    <property type="term" value="F:siderophore uptake transmembrane transporter activity"/>
    <property type="evidence" value="ECO:0007669"/>
    <property type="project" value="TreeGrafter"/>
</dbReference>
<proteinExistence type="inferred from homology"/>
<keyword evidence="6" id="KW-0732">Signal</keyword>
<feature type="domain" description="TonB-dependent receptor-like beta-barrel" evidence="14">
    <location>
        <begin position="296"/>
        <end position="733"/>
    </location>
</feature>
<dbReference type="Proteomes" id="UP000029614">
    <property type="component" value="Unassembled WGS sequence"/>
</dbReference>
<dbReference type="PANTHER" id="PTHR32552:SF68">
    <property type="entry name" value="FERRICHROME OUTER MEMBRANE TRANSPORTER_PHAGE RECEPTOR"/>
    <property type="match status" value="1"/>
</dbReference>
<dbReference type="AlphaFoldDB" id="A0A096D559"/>
<keyword evidence="5 12" id="KW-0812">Transmembrane</keyword>
<keyword evidence="4" id="KW-0410">Iron transport</keyword>
<evidence type="ECO:0000256" key="5">
    <source>
        <dbReference type="ARBA" id="ARBA00022692"/>
    </source>
</evidence>
<keyword evidence="9 13" id="KW-0798">TonB box</keyword>
<dbReference type="InterPro" id="IPR037066">
    <property type="entry name" value="Plug_dom_sf"/>
</dbReference>
<dbReference type="PANTHER" id="PTHR32552">
    <property type="entry name" value="FERRICHROME IRON RECEPTOR-RELATED"/>
    <property type="match status" value="1"/>
</dbReference>
<dbReference type="Gene3D" id="2.170.130.10">
    <property type="entry name" value="TonB-dependent receptor, plug domain"/>
    <property type="match status" value="1"/>
</dbReference>
<feature type="domain" description="TonB-dependent receptor plug" evidence="15">
    <location>
        <begin position="43"/>
        <end position="152"/>
    </location>
</feature>
<evidence type="ECO:0000259" key="14">
    <source>
        <dbReference type="Pfam" id="PF00593"/>
    </source>
</evidence>
<keyword evidence="8" id="KW-0406">Ion transport</keyword>
<dbReference type="GO" id="GO:0009279">
    <property type="term" value="C:cell outer membrane"/>
    <property type="evidence" value="ECO:0007669"/>
    <property type="project" value="UniProtKB-SubCell"/>
</dbReference>
<protein>
    <submittedName>
        <fullName evidence="16">TonB-dependent receptor</fullName>
    </submittedName>
</protein>
<dbReference type="Pfam" id="PF00593">
    <property type="entry name" value="TonB_dep_Rec_b-barrel"/>
    <property type="match status" value="1"/>
</dbReference>
<evidence type="ECO:0000256" key="8">
    <source>
        <dbReference type="ARBA" id="ARBA00023065"/>
    </source>
</evidence>
<dbReference type="SUPFAM" id="SSF56935">
    <property type="entry name" value="Porins"/>
    <property type="match status" value="1"/>
</dbReference>
<evidence type="ECO:0000256" key="1">
    <source>
        <dbReference type="ARBA" id="ARBA00004571"/>
    </source>
</evidence>
<comment type="similarity">
    <text evidence="12 13">Belongs to the TonB-dependent receptor family.</text>
</comment>
<evidence type="ECO:0000256" key="11">
    <source>
        <dbReference type="ARBA" id="ARBA00023237"/>
    </source>
</evidence>
<dbReference type="InterPro" id="IPR012910">
    <property type="entry name" value="Plug_dom"/>
</dbReference>
<dbReference type="InterPro" id="IPR039426">
    <property type="entry name" value="TonB-dep_rcpt-like"/>
</dbReference>
<evidence type="ECO:0000256" key="3">
    <source>
        <dbReference type="ARBA" id="ARBA00022452"/>
    </source>
</evidence>
<keyword evidence="16" id="KW-0675">Receptor</keyword>
<evidence type="ECO:0000256" key="12">
    <source>
        <dbReference type="PROSITE-ProRule" id="PRU01360"/>
    </source>
</evidence>
<evidence type="ECO:0000256" key="13">
    <source>
        <dbReference type="RuleBase" id="RU003357"/>
    </source>
</evidence>
<evidence type="ECO:0000256" key="6">
    <source>
        <dbReference type="ARBA" id="ARBA00022729"/>
    </source>
</evidence>
<evidence type="ECO:0000313" key="16">
    <source>
        <dbReference type="EMBL" id="KGF52669.1"/>
    </source>
</evidence>
<dbReference type="RefSeq" id="WP_036854464.1">
    <property type="nucleotide sequence ID" value="NZ_JRNU01000009.1"/>
</dbReference>
<sequence length="799" mass="90797">MKRMVFLVSTLTCVSGLMAQSRIDTLKSRQLDEVVVAGVRVTKNAPYAVANIKKSELESFSKQGKELPFLFARTPGIIAWGENGLGTGSVYMRIRGAGASRINVTLDGISLNSPEDQAVFWANMNSYATLLGSVQIQRGIGTSTNGDGAFGGSISLATASPLLVPSLELSTSYGSYNTYSVGTNFSTGLLGNKFIFDGAYHETGTKGFVHGTAGRSGSYYGGLTWLPNDRLRISYKNIGNFEKTGQAWNGVTAGNGDGSLIDGSYKERTGITTYKDMYKNGLGKYNTLYENLIKGKDGKFEKDADGNYKTYRYKMRDGSYWDKTTDNFYQNHNILSFSYKPNNNWSHRLAIHYTYGYGYYNEFKENKKLKYFGLTFTGADGKEVKKSDFVRKKGLQQYTYSLVYTNNYKDDKWDILGGINLQQFHCNHFGYLTYIGNEELDAKFRPNGADYKYYDSKAFKQDNSAYIKASYHFNNFLNVFTNVQYRYVNYTSDGVNDKFYKNKEKGGYINQNINIDKQYHFLNPKIGLSYYKKGHKAYTSLAWAHREPERNNFTDNGKYPAPKPEQLLDLELGYQYQANIWHAGANFYGMWYHNQFVQTGEQSDIGENLTTNIKRSYRMGVELEAGVQPLSWLSIEGNAALSKNKIKNFDEMASVDYESSFEKIHYNNSTLAFSPSAILNGFIDAHYKGFKATWHTNFVSRQYLDNTENITRSLPCYSQTNVNVSYTFRFHRKSFGLKEIVLSNYFNNIFNKHYAASGWVYTSILKSENHNNTNDNRYTQIGFVPMAGFNFMANITLKF</sequence>
<keyword evidence="10 12" id="KW-0472">Membrane</keyword>
<evidence type="ECO:0000256" key="4">
    <source>
        <dbReference type="ARBA" id="ARBA00022496"/>
    </source>
</evidence>
<evidence type="ECO:0000259" key="15">
    <source>
        <dbReference type="Pfam" id="PF07715"/>
    </source>
</evidence>
<dbReference type="InterPro" id="IPR000531">
    <property type="entry name" value="Beta-barrel_TonB"/>
</dbReference>
<keyword evidence="7" id="KW-0408">Iron</keyword>
<keyword evidence="2 12" id="KW-0813">Transport</keyword>
<comment type="caution">
    <text evidence="16">The sequence shown here is derived from an EMBL/GenBank/DDBJ whole genome shotgun (WGS) entry which is preliminary data.</text>
</comment>
<evidence type="ECO:0000256" key="10">
    <source>
        <dbReference type="ARBA" id="ARBA00023136"/>
    </source>
</evidence>
<evidence type="ECO:0000256" key="2">
    <source>
        <dbReference type="ARBA" id="ARBA00022448"/>
    </source>
</evidence>
<dbReference type="OrthoDB" id="9761152at2"/>